<dbReference type="AlphaFoldDB" id="A0A5C7EMB2"/>
<organism evidence="2 3">
    <name type="scientific">Pelomicrobium methylotrophicum</name>
    <dbReference type="NCBI Taxonomy" id="2602750"/>
    <lineage>
        <taxon>Bacteria</taxon>
        <taxon>Pseudomonadati</taxon>
        <taxon>Pseudomonadota</taxon>
        <taxon>Hydrogenophilia</taxon>
        <taxon>Hydrogenophilia incertae sedis</taxon>
        <taxon>Pelomicrobium</taxon>
    </lineage>
</organism>
<keyword evidence="3" id="KW-1185">Reference proteome</keyword>
<comment type="caution">
    <text evidence="2">The sequence shown here is derived from an EMBL/GenBank/DDBJ whole genome shotgun (WGS) entry which is preliminary data.</text>
</comment>
<dbReference type="Proteomes" id="UP000321201">
    <property type="component" value="Unassembled WGS sequence"/>
</dbReference>
<feature type="domain" description="Putative DNA-binding" evidence="1">
    <location>
        <begin position="2"/>
        <end position="93"/>
    </location>
</feature>
<dbReference type="Pfam" id="PF09836">
    <property type="entry name" value="DUF2063"/>
    <property type="match status" value="1"/>
</dbReference>
<accession>A0A5C7EMB2</accession>
<dbReference type="EMBL" id="VPFL01000001">
    <property type="protein sequence ID" value="TXF13613.1"/>
    <property type="molecule type" value="Genomic_DNA"/>
</dbReference>
<gene>
    <name evidence="2" type="ORF">FR698_00385</name>
</gene>
<dbReference type="Gene3D" id="1.10.150.690">
    <property type="entry name" value="DUF2063"/>
    <property type="match status" value="1"/>
</dbReference>
<proteinExistence type="predicted"/>
<reference evidence="2 3" key="1">
    <citation type="submission" date="2019-08" db="EMBL/GenBank/DDBJ databases">
        <title>Pelomicrobium methylotrophicum gen. nov., sp. nov. a moderately thermophilic, facultatively anaerobic, lithoautotrophic and methylotrophic bacterium isolated from a terrestrial mud volcano.</title>
        <authorList>
            <person name="Slobodkina G.B."/>
            <person name="Merkel A.Y."/>
            <person name="Slobodkin A.I."/>
        </authorList>
    </citation>
    <scope>NUCLEOTIDE SEQUENCE [LARGE SCALE GENOMIC DNA]</scope>
    <source>
        <strain evidence="2 3">SM250</strain>
    </source>
</reference>
<name>A0A5C7EMB2_9PROT</name>
<sequence>MTQAAFARALLDPAAPPPAGLVAWNGSDVGARFAVYRNNVVASLIEALADTYPVVQQLVGREFFRAMARAWIAEHLPTSAVLARYGAGFPEFVATFQPAATVPYLGDVARLEWAYVQAFHAENAATATPEDIAAALAAPERLPVLRLVLHPSLMTLASPYAIVSLWVAHQGEEVSALPDPYQPEAALVLRPELQVRVVRIDVGTHALVRALQDGAPLGEAASAALSAHADFDLTQALALLIREQAISTLAV</sequence>
<protein>
    <submittedName>
        <fullName evidence="2">DUF2063 domain-containing protein</fullName>
    </submittedName>
</protein>
<dbReference type="RefSeq" id="WP_147798200.1">
    <property type="nucleotide sequence ID" value="NZ_VPFL01000001.1"/>
</dbReference>
<dbReference type="InParanoid" id="A0A5C7EMB2"/>
<dbReference type="InterPro" id="IPR018640">
    <property type="entry name" value="DUF2063"/>
</dbReference>
<dbReference type="OrthoDB" id="5290745at2"/>
<evidence type="ECO:0000313" key="3">
    <source>
        <dbReference type="Proteomes" id="UP000321201"/>
    </source>
</evidence>
<dbReference type="InterPro" id="IPR044922">
    <property type="entry name" value="DUF2063_N_sf"/>
</dbReference>
<evidence type="ECO:0000259" key="1">
    <source>
        <dbReference type="Pfam" id="PF09836"/>
    </source>
</evidence>
<evidence type="ECO:0000313" key="2">
    <source>
        <dbReference type="EMBL" id="TXF13613.1"/>
    </source>
</evidence>